<feature type="region of interest" description="Disordered" evidence="1">
    <location>
        <begin position="1"/>
        <end position="24"/>
    </location>
</feature>
<evidence type="ECO:0000313" key="2">
    <source>
        <dbReference type="EMBL" id="CAE8616528.1"/>
    </source>
</evidence>
<dbReference type="AlphaFoldDB" id="A0A813FRW2"/>
<name>A0A813FRW2_POLGL</name>
<evidence type="ECO:0000313" key="3">
    <source>
        <dbReference type="Proteomes" id="UP000654075"/>
    </source>
</evidence>
<keyword evidence="3" id="KW-1185">Reference proteome</keyword>
<protein>
    <submittedName>
        <fullName evidence="2">Uncharacterized protein</fullName>
    </submittedName>
</protein>
<dbReference type="PROSITE" id="PS51257">
    <property type="entry name" value="PROKAR_LIPOPROTEIN"/>
    <property type="match status" value="1"/>
</dbReference>
<sequence>MESGGRCRTGLDEGRPVGAGHGGSSCATWGSRCYRLALVPAIENRFCLLPSAAHLHKHSQHFSSRNVVGVLALGPVQTRNSHTDEQPWPSRDVTSAPVQSDAQLRSAE</sequence>
<reference evidence="2" key="1">
    <citation type="submission" date="2021-02" db="EMBL/GenBank/DDBJ databases">
        <authorList>
            <person name="Dougan E. K."/>
            <person name="Rhodes N."/>
            <person name="Thang M."/>
            <person name="Chan C."/>
        </authorList>
    </citation>
    <scope>NUCLEOTIDE SEQUENCE</scope>
</reference>
<accession>A0A813FRW2</accession>
<gene>
    <name evidence="2" type="ORF">PGLA1383_LOCUS34213</name>
</gene>
<proteinExistence type="predicted"/>
<dbReference type="Proteomes" id="UP000654075">
    <property type="component" value="Unassembled WGS sequence"/>
</dbReference>
<organism evidence="2 3">
    <name type="scientific">Polarella glacialis</name>
    <name type="common">Dinoflagellate</name>
    <dbReference type="NCBI Taxonomy" id="89957"/>
    <lineage>
        <taxon>Eukaryota</taxon>
        <taxon>Sar</taxon>
        <taxon>Alveolata</taxon>
        <taxon>Dinophyceae</taxon>
        <taxon>Suessiales</taxon>
        <taxon>Suessiaceae</taxon>
        <taxon>Polarella</taxon>
    </lineage>
</organism>
<feature type="compositionally biased region" description="Polar residues" evidence="1">
    <location>
        <begin position="92"/>
        <end position="108"/>
    </location>
</feature>
<comment type="caution">
    <text evidence="2">The sequence shown here is derived from an EMBL/GenBank/DDBJ whole genome shotgun (WGS) entry which is preliminary data.</text>
</comment>
<evidence type="ECO:0000256" key="1">
    <source>
        <dbReference type="SAM" id="MobiDB-lite"/>
    </source>
</evidence>
<feature type="region of interest" description="Disordered" evidence="1">
    <location>
        <begin position="77"/>
        <end position="108"/>
    </location>
</feature>
<dbReference type="EMBL" id="CAJNNV010025894">
    <property type="protein sequence ID" value="CAE8616528.1"/>
    <property type="molecule type" value="Genomic_DNA"/>
</dbReference>